<feature type="region of interest" description="Disordered" evidence="5">
    <location>
        <begin position="94"/>
        <end position="139"/>
    </location>
</feature>
<feature type="transmembrane region" description="Helical" evidence="6">
    <location>
        <begin position="146"/>
        <end position="169"/>
    </location>
</feature>
<keyword evidence="6" id="KW-0472">Membrane</keyword>
<name>A0A9P6ICX5_9PEZI</name>
<dbReference type="GeneID" id="62157368"/>
<evidence type="ECO:0000256" key="4">
    <source>
        <dbReference type="PROSITE-ProRule" id="PRU00175"/>
    </source>
</evidence>
<feature type="compositionally biased region" description="Low complexity" evidence="5">
    <location>
        <begin position="30"/>
        <end position="50"/>
    </location>
</feature>
<keyword evidence="9" id="KW-1185">Reference proteome</keyword>
<dbReference type="PROSITE" id="PS00518">
    <property type="entry name" value="ZF_RING_1"/>
    <property type="match status" value="1"/>
</dbReference>
<evidence type="ECO:0000256" key="1">
    <source>
        <dbReference type="ARBA" id="ARBA00022723"/>
    </source>
</evidence>
<dbReference type="Proteomes" id="UP000781932">
    <property type="component" value="Unassembled WGS sequence"/>
</dbReference>
<keyword evidence="6" id="KW-1133">Transmembrane helix</keyword>
<sequence length="183" mass="20031">MSNVALAGSPPKSTRGDRDLSTVAEQRTEPSTPARSASPKSTAAAPASAPAHEDMPDHSHQCRECRASFCQPLSCGHMYCDECLPPPRLSGCPECRRQSIANRPPVQPSQPSQPVPQPEPKSNHDIERDTTFNPPGDKRHHNTLKYIAAILTIWLLLEVVVLTLAIFVLRGRITNSAAPWNRD</sequence>
<feature type="compositionally biased region" description="Basic and acidic residues" evidence="5">
    <location>
        <begin position="121"/>
        <end position="130"/>
    </location>
</feature>
<accession>A0A9P6ICX5</accession>
<evidence type="ECO:0000256" key="6">
    <source>
        <dbReference type="SAM" id="Phobius"/>
    </source>
</evidence>
<gene>
    <name evidence="8" type="ORF">CkaCkLH20_01575</name>
</gene>
<evidence type="ECO:0000256" key="3">
    <source>
        <dbReference type="ARBA" id="ARBA00022833"/>
    </source>
</evidence>
<dbReference type="GO" id="GO:0008270">
    <property type="term" value="F:zinc ion binding"/>
    <property type="evidence" value="ECO:0007669"/>
    <property type="project" value="UniProtKB-KW"/>
</dbReference>
<feature type="region of interest" description="Disordered" evidence="5">
    <location>
        <begin position="1"/>
        <end position="58"/>
    </location>
</feature>
<reference evidence="8" key="2">
    <citation type="submission" date="2020-11" db="EMBL/GenBank/DDBJ databases">
        <title>Whole genome sequencing of Colletotrichum sp.</title>
        <authorList>
            <person name="Li H."/>
        </authorList>
    </citation>
    <scope>NUCLEOTIDE SEQUENCE</scope>
    <source>
        <strain evidence="8">CkLH20</strain>
    </source>
</reference>
<comment type="caution">
    <text evidence="8">The sequence shown here is derived from an EMBL/GenBank/DDBJ whole genome shotgun (WGS) entry which is preliminary data.</text>
</comment>
<dbReference type="RefSeq" id="XP_038749994.1">
    <property type="nucleotide sequence ID" value="XM_038884294.1"/>
</dbReference>
<evidence type="ECO:0000313" key="8">
    <source>
        <dbReference type="EMBL" id="KAF9880533.1"/>
    </source>
</evidence>
<reference evidence="8" key="1">
    <citation type="submission" date="2020-03" db="EMBL/GenBank/DDBJ databases">
        <authorList>
            <person name="He L."/>
        </authorList>
    </citation>
    <scope>NUCLEOTIDE SEQUENCE</scope>
    <source>
        <strain evidence="8">CkLH20</strain>
    </source>
</reference>
<dbReference type="InterPro" id="IPR017907">
    <property type="entry name" value="Znf_RING_CS"/>
</dbReference>
<dbReference type="OrthoDB" id="6270329at2759"/>
<feature type="compositionally biased region" description="Pro residues" evidence="5">
    <location>
        <begin position="105"/>
        <end position="119"/>
    </location>
</feature>
<keyword evidence="6" id="KW-0812">Transmembrane</keyword>
<keyword evidence="3" id="KW-0862">Zinc</keyword>
<keyword evidence="2 4" id="KW-0863">Zinc-finger</keyword>
<evidence type="ECO:0000259" key="7">
    <source>
        <dbReference type="PROSITE" id="PS50089"/>
    </source>
</evidence>
<protein>
    <recommendedName>
        <fullName evidence="7">RING-type domain-containing protein</fullName>
    </recommendedName>
</protein>
<evidence type="ECO:0000256" key="2">
    <source>
        <dbReference type="ARBA" id="ARBA00022771"/>
    </source>
</evidence>
<dbReference type="SUPFAM" id="SSF57850">
    <property type="entry name" value="RING/U-box"/>
    <property type="match status" value="1"/>
</dbReference>
<dbReference type="PROSITE" id="PS50089">
    <property type="entry name" value="ZF_RING_2"/>
    <property type="match status" value="1"/>
</dbReference>
<proteinExistence type="predicted"/>
<dbReference type="EMBL" id="JAATWM020000004">
    <property type="protein sequence ID" value="KAF9880533.1"/>
    <property type="molecule type" value="Genomic_DNA"/>
</dbReference>
<evidence type="ECO:0000256" key="5">
    <source>
        <dbReference type="SAM" id="MobiDB-lite"/>
    </source>
</evidence>
<organism evidence="8 9">
    <name type="scientific">Colletotrichum karsti</name>
    <dbReference type="NCBI Taxonomy" id="1095194"/>
    <lineage>
        <taxon>Eukaryota</taxon>
        <taxon>Fungi</taxon>
        <taxon>Dikarya</taxon>
        <taxon>Ascomycota</taxon>
        <taxon>Pezizomycotina</taxon>
        <taxon>Sordariomycetes</taxon>
        <taxon>Hypocreomycetidae</taxon>
        <taxon>Glomerellales</taxon>
        <taxon>Glomerellaceae</taxon>
        <taxon>Colletotrichum</taxon>
        <taxon>Colletotrichum boninense species complex</taxon>
    </lineage>
</organism>
<evidence type="ECO:0000313" key="9">
    <source>
        <dbReference type="Proteomes" id="UP000781932"/>
    </source>
</evidence>
<dbReference type="AlphaFoldDB" id="A0A9P6ICX5"/>
<dbReference type="InterPro" id="IPR001841">
    <property type="entry name" value="Znf_RING"/>
</dbReference>
<keyword evidence="1" id="KW-0479">Metal-binding</keyword>
<feature type="domain" description="RING-type" evidence="7">
    <location>
        <begin position="62"/>
        <end position="96"/>
    </location>
</feature>